<accession>A0A8J5EVZ8</accession>
<gene>
    <name evidence="2" type="ORF">ZIOFF_064265</name>
</gene>
<feature type="region of interest" description="Disordered" evidence="1">
    <location>
        <begin position="1"/>
        <end position="23"/>
    </location>
</feature>
<dbReference type="EMBL" id="JACMSC010000018">
    <property type="protein sequence ID" value="KAG6475048.1"/>
    <property type="molecule type" value="Genomic_DNA"/>
</dbReference>
<comment type="caution">
    <text evidence="2">The sequence shown here is derived from an EMBL/GenBank/DDBJ whole genome shotgun (WGS) entry which is preliminary data.</text>
</comment>
<dbReference type="AlphaFoldDB" id="A0A8J5EVZ8"/>
<organism evidence="2 3">
    <name type="scientific">Zingiber officinale</name>
    <name type="common">Ginger</name>
    <name type="synonym">Amomum zingiber</name>
    <dbReference type="NCBI Taxonomy" id="94328"/>
    <lineage>
        <taxon>Eukaryota</taxon>
        <taxon>Viridiplantae</taxon>
        <taxon>Streptophyta</taxon>
        <taxon>Embryophyta</taxon>
        <taxon>Tracheophyta</taxon>
        <taxon>Spermatophyta</taxon>
        <taxon>Magnoliopsida</taxon>
        <taxon>Liliopsida</taxon>
        <taxon>Zingiberales</taxon>
        <taxon>Zingiberaceae</taxon>
        <taxon>Zingiber</taxon>
    </lineage>
</organism>
<keyword evidence="3" id="KW-1185">Reference proteome</keyword>
<evidence type="ECO:0000256" key="1">
    <source>
        <dbReference type="SAM" id="MobiDB-lite"/>
    </source>
</evidence>
<proteinExistence type="predicted"/>
<evidence type="ECO:0000313" key="3">
    <source>
        <dbReference type="Proteomes" id="UP000734854"/>
    </source>
</evidence>
<reference evidence="2 3" key="1">
    <citation type="submission" date="2020-08" db="EMBL/GenBank/DDBJ databases">
        <title>Plant Genome Project.</title>
        <authorList>
            <person name="Zhang R.-G."/>
        </authorList>
    </citation>
    <scope>NUCLEOTIDE SEQUENCE [LARGE SCALE GENOMIC DNA]</scope>
    <source>
        <tissue evidence="2">Rhizome</tissue>
    </source>
</reference>
<dbReference type="Proteomes" id="UP000734854">
    <property type="component" value="Unassembled WGS sequence"/>
</dbReference>
<name>A0A8J5EVZ8_ZINOF</name>
<sequence length="170" mass="18234">MTRRVEHFRRTTTGVGRSRDRGDAQSLLRSALPSCDCTGADPSPPLCGARAVTSMPMAHPLISTIRGVDSFRHALATEIPLSIQRHLPCAGQTPRITATEIVVVRVGFVDMNLRGSHCTVVSAMNPRQQASLAESTSKSLDWGGVVISSSPTESYSSYKALVEPSIWVSG</sequence>
<evidence type="ECO:0000313" key="2">
    <source>
        <dbReference type="EMBL" id="KAG6475048.1"/>
    </source>
</evidence>
<protein>
    <submittedName>
        <fullName evidence="2">Uncharacterized protein</fullName>
    </submittedName>
</protein>